<organism evidence="5">
    <name type="scientific">bioreactor metagenome</name>
    <dbReference type="NCBI Taxonomy" id="1076179"/>
    <lineage>
        <taxon>unclassified sequences</taxon>
        <taxon>metagenomes</taxon>
        <taxon>ecological metagenomes</taxon>
    </lineage>
</organism>
<evidence type="ECO:0000256" key="1">
    <source>
        <dbReference type="ARBA" id="ARBA00004370"/>
    </source>
</evidence>
<accession>A0A645BC37</accession>
<dbReference type="Pfam" id="PF03717">
    <property type="entry name" value="PBP_dimer"/>
    <property type="match status" value="1"/>
</dbReference>
<proteinExistence type="predicted"/>
<dbReference type="PANTHER" id="PTHR30627:SF1">
    <property type="entry name" value="PEPTIDOGLYCAN D,D-TRANSPEPTIDASE FTSI"/>
    <property type="match status" value="1"/>
</dbReference>
<comment type="subcellular location">
    <subcellularLocation>
        <location evidence="1">Membrane</location>
    </subcellularLocation>
</comment>
<dbReference type="InterPro" id="IPR050515">
    <property type="entry name" value="Beta-lactam/transpept"/>
</dbReference>
<evidence type="ECO:0000313" key="5">
    <source>
        <dbReference type="EMBL" id="MPM60743.1"/>
    </source>
</evidence>
<evidence type="ECO:0000259" key="4">
    <source>
        <dbReference type="Pfam" id="PF03717"/>
    </source>
</evidence>
<dbReference type="Pfam" id="PF00905">
    <property type="entry name" value="Transpeptidase"/>
    <property type="match status" value="1"/>
</dbReference>
<dbReference type="GO" id="GO:0071555">
    <property type="term" value="P:cell wall organization"/>
    <property type="evidence" value="ECO:0007669"/>
    <property type="project" value="TreeGrafter"/>
</dbReference>
<dbReference type="PANTHER" id="PTHR30627">
    <property type="entry name" value="PEPTIDOGLYCAN D,D-TRANSPEPTIDASE"/>
    <property type="match status" value="1"/>
</dbReference>
<evidence type="ECO:0000256" key="2">
    <source>
        <dbReference type="ARBA" id="ARBA00023136"/>
    </source>
</evidence>
<sequence length="437" mass="48267">MEKIQALGNPYLYFDESVGRYYPEASMAAHLTGFVGRDEEANPLGRYGIEGALEDELRGRSKQSLVKTDALGYLLAGENYESENLDGRDVTLTIRRDIQNLAEESLAYGMEKYQADRGEIIIMESQTGKILAMASAPNYQQWQYPRYPTDILANPSVSRTYEPGSTFKVLTVSAGIDTGVITPETQCSRCSGPRVIGGYTIRTWDDTYHPNISMTEALEKSDNTAMMFVSDLLGTDRLLNYLQRFGIGQPLDIELQENSRPPFPTKVGPVETATISFGQGIVTNGLQLLRAINVIAHHGRMLEPILVEKVYDHQTQQEMQTPIKEGEQVVSAETAAAVTQMMIAAAAHGEAQWIASDRYNVAAKTGTSQVPDPQGGYKEDETIASFVGFAPASNPQFTMLVKLENTKSSPWAAETAAPLWYRIADKLMILMNIQPDK</sequence>
<feature type="domain" description="Penicillin-binding protein dimerisation" evidence="4">
    <location>
        <begin position="10"/>
        <end position="75"/>
    </location>
</feature>
<dbReference type="InterPro" id="IPR001460">
    <property type="entry name" value="PCN-bd_Tpept"/>
</dbReference>
<dbReference type="GO" id="GO:0008658">
    <property type="term" value="F:penicillin binding"/>
    <property type="evidence" value="ECO:0007669"/>
    <property type="project" value="InterPro"/>
</dbReference>
<reference evidence="5" key="1">
    <citation type="submission" date="2019-08" db="EMBL/GenBank/DDBJ databases">
        <authorList>
            <person name="Kucharzyk K."/>
            <person name="Murdoch R.W."/>
            <person name="Higgins S."/>
            <person name="Loffler F."/>
        </authorList>
    </citation>
    <scope>NUCLEOTIDE SEQUENCE</scope>
</reference>
<dbReference type="GO" id="GO:0005886">
    <property type="term" value="C:plasma membrane"/>
    <property type="evidence" value="ECO:0007669"/>
    <property type="project" value="TreeGrafter"/>
</dbReference>
<dbReference type="Gene3D" id="3.90.1310.10">
    <property type="entry name" value="Penicillin-binding protein 2a (Domain 2)"/>
    <property type="match status" value="1"/>
</dbReference>
<protein>
    <submittedName>
        <fullName evidence="5">Stage V sporulation protein D</fullName>
    </submittedName>
</protein>
<gene>
    <name evidence="5" type="primary">spoVD_15</name>
    <name evidence="5" type="ORF">SDC9_107595</name>
</gene>
<dbReference type="InterPro" id="IPR012338">
    <property type="entry name" value="Beta-lactam/transpept-like"/>
</dbReference>
<dbReference type="SUPFAM" id="SSF56601">
    <property type="entry name" value="beta-lactamase/transpeptidase-like"/>
    <property type="match status" value="1"/>
</dbReference>
<dbReference type="AlphaFoldDB" id="A0A645BC37"/>
<dbReference type="Gene3D" id="3.40.710.10">
    <property type="entry name" value="DD-peptidase/beta-lactamase superfamily"/>
    <property type="match status" value="1"/>
</dbReference>
<dbReference type="Gene3D" id="3.30.450.330">
    <property type="match status" value="1"/>
</dbReference>
<name>A0A645BC37_9ZZZZ</name>
<comment type="caution">
    <text evidence="5">The sequence shown here is derived from an EMBL/GenBank/DDBJ whole genome shotgun (WGS) entry which is preliminary data.</text>
</comment>
<dbReference type="InterPro" id="IPR005311">
    <property type="entry name" value="PBP_dimer"/>
</dbReference>
<dbReference type="EMBL" id="VSSQ01017959">
    <property type="protein sequence ID" value="MPM60743.1"/>
    <property type="molecule type" value="Genomic_DNA"/>
</dbReference>
<keyword evidence="2" id="KW-0472">Membrane</keyword>
<feature type="domain" description="Penicillin-binding protein transpeptidase" evidence="3">
    <location>
        <begin position="120"/>
        <end position="423"/>
    </location>
</feature>
<evidence type="ECO:0000259" key="3">
    <source>
        <dbReference type="Pfam" id="PF00905"/>
    </source>
</evidence>